<organism evidence="1 2">
    <name type="scientific">Stylosanthes scabra</name>
    <dbReference type="NCBI Taxonomy" id="79078"/>
    <lineage>
        <taxon>Eukaryota</taxon>
        <taxon>Viridiplantae</taxon>
        <taxon>Streptophyta</taxon>
        <taxon>Embryophyta</taxon>
        <taxon>Tracheophyta</taxon>
        <taxon>Spermatophyta</taxon>
        <taxon>Magnoliopsida</taxon>
        <taxon>eudicotyledons</taxon>
        <taxon>Gunneridae</taxon>
        <taxon>Pentapetalae</taxon>
        <taxon>rosids</taxon>
        <taxon>fabids</taxon>
        <taxon>Fabales</taxon>
        <taxon>Fabaceae</taxon>
        <taxon>Papilionoideae</taxon>
        <taxon>50 kb inversion clade</taxon>
        <taxon>dalbergioids sensu lato</taxon>
        <taxon>Dalbergieae</taxon>
        <taxon>Pterocarpus clade</taxon>
        <taxon>Stylosanthes</taxon>
    </lineage>
</organism>
<protein>
    <submittedName>
        <fullName evidence="1">Uncharacterized protein</fullName>
    </submittedName>
</protein>
<proteinExistence type="predicted"/>
<reference evidence="1 2" key="1">
    <citation type="journal article" date="2023" name="Plants (Basel)">
        <title>Bridging the Gap: Combining Genomics and Transcriptomics Approaches to Understand Stylosanthes scabra, an Orphan Legume from the Brazilian Caatinga.</title>
        <authorList>
            <person name="Ferreira-Neto J.R.C."/>
            <person name="da Silva M.D."/>
            <person name="Binneck E."/>
            <person name="de Melo N.F."/>
            <person name="da Silva R.H."/>
            <person name="de Melo A.L.T.M."/>
            <person name="Pandolfi V."/>
            <person name="Bustamante F.O."/>
            <person name="Brasileiro-Vidal A.C."/>
            <person name="Benko-Iseppon A.M."/>
        </authorList>
    </citation>
    <scope>NUCLEOTIDE SEQUENCE [LARGE SCALE GENOMIC DNA]</scope>
    <source>
        <tissue evidence="1">Leaves</tissue>
    </source>
</reference>
<evidence type="ECO:0000313" key="1">
    <source>
        <dbReference type="EMBL" id="MED6189977.1"/>
    </source>
</evidence>
<accession>A0ABU6WVL2</accession>
<sequence>MLSRRKDGTSAWNEWKLACESRMLGSRNTRNDEGCKHEGMSLCMALVTRVRSLEVVVQGECWKLVEEVGCCGAVMGKKRKDHVGAMPNVGGGRDRLGCKVSVGAKA</sequence>
<evidence type="ECO:0000313" key="2">
    <source>
        <dbReference type="Proteomes" id="UP001341840"/>
    </source>
</evidence>
<keyword evidence="2" id="KW-1185">Reference proteome</keyword>
<dbReference type="EMBL" id="JASCZI010184179">
    <property type="protein sequence ID" value="MED6189977.1"/>
    <property type="molecule type" value="Genomic_DNA"/>
</dbReference>
<name>A0ABU6WVL2_9FABA</name>
<gene>
    <name evidence="1" type="ORF">PIB30_101251</name>
</gene>
<dbReference type="Proteomes" id="UP001341840">
    <property type="component" value="Unassembled WGS sequence"/>
</dbReference>
<comment type="caution">
    <text evidence="1">The sequence shown here is derived from an EMBL/GenBank/DDBJ whole genome shotgun (WGS) entry which is preliminary data.</text>
</comment>